<reference evidence="1 2" key="1">
    <citation type="journal article" date="2013" name="Appl. Microbiol. Biotechnol.">
        <title>Glycerol assimilation and production of 1,3-propanediol by Citrobacter amalonaticus Y19.</title>
        <authorList>
            <person name="Ainala S.K."/>
            <person name="Ashok S."/>
            <person name="Ko Y."/>
            <person name="Park S."/>
        </authorList>
    </citation>
    <scope>NUCLEOTIDE SEQUENCE [LARGE SCALE GENOMIC DNA]</scope>
    <source>
        <strain evidence="1 2">Y19</strain>
    </source>
</reference>
<accession>A0A0F6TXM9</accession>
<dbReference type="HOGENOM" id="CLU_1297976_0_0_6"/>
<protein>
    <submittedName>
        <fullName evidence="1">Uncharacterized protein</fullName>
    </submittedName>
</protein>
<proteinExistence type="predicted"/>
<name>A0A0F6TXM9_CITAM</name>
<dbReference type="GO" id="GO:0003677">
    <property type="term" value="F:DNA binding"/>
    <property type="evidence" value="ECO:0007669"/>
    <property type="project" value="InterPro"/>
</dbReference>
<dbReference type="KEGG" id="cama:F384_19905"/>
<dbReference type="GO" id="GO:0006355">
    <property type="term" value="P:regulation of DNA-templated transcription"/>
    <property type="evidence" value="ECO:0007669"/>
    <property type="project" value="InterPro"/>
</dbReference>
<dbReference type="InterPro" id="IPR036388">
    <property type="entry name" value="WH-like_DNA-bd_sf"/>
</dbReference>
<sequence length="212" mass="25016">MLNFNSSSLRYRFIYLTKNIYDGIAIHTLFADALHESGLKTEFNEDIPFHLIDKYINFIPFSLRFNVTYKQRDRVLESDITLSAKGEEIKRMSFNNILFFVDMYKPENTSFLSFAGLQDLNAIRERIEAFMVHCDAVISGNKKCRSRSFLFTLREQQIVFHLLQGMSVKEIALELEVSDKLVYRERWALTRKLIDQKNCRLYKRLINIKATC</sequence>
<organism evidence="1 2">
    <name type="scientific">Citrobacter amalonaticus Y19</name>
    <dbReference type="NCBI Taxonomy" id="1261127"/>
    <lineage>
        <taxon>Bacteria</taxon>
        <taxon>Pseudomonadati</taxon>
        <taxon>Pseudomonadota</taxon>
        <taxon>Gammaproteobacteria</taxon>
        <taxon>Enterobacterales</taxon>
        <taxon>Enterobacteriaceae</taxon>
        <taxon>Citrobacter</taxon>
    </lineage>
</organism>
<evidence type="ECO:0000313" key="1">
    <source>
        <dbReference type="EMBL" id="AKE60666.1"/>
    </source>
</evidence>
<dbReference type="Gene3D" id="1.10.10.10">
    <property type="entry name" value="Winged helix-like DNA-binding domain superfamily/Winged helix DNA-binding domain"/>
    <property type="match status" value="1"/>
</dbReference>
<dbReference type="EMBL" id="CP011132">
    <property type="protein sequence ID" value="AKE60666.1"/>
    <property type="molecule type" value="Genomic_DNA"/>
</dbReference>
<gene>
    <name evidence="1" type="ORF">F384_19905</name>
</gene>
<dbReference type="OrthoDB" id="6592671at2"/>
<dbReference type="Proteomes" id="UP000034085">
    <property type="component" value="Chromosome"/>
</dbReference>
<dbReference type="AlphaFoldDB" id="A0A0F6TXM9"/>
<dbReference type="RefSeq" id="WP_046492273.1">
    <property type="nucleotide sequence ID" value="NZ_CP011132.1"/>
</dbReference>
<dbReference type="SUPFAM" id="SSF46894">
    <property type="entry name" value="C-terminal effector domain of the bipartite response regulators"/>
    <property type="match status" value="1"/>
</dbReference>
<evidence type="ECO:0000313" key="2">
    <source>
        <dbReference type="Proteomes" id="UP000034085"/>
    </source>
</evidence>
<dbReference type="PATRIC" id="fig|1261127.3.peg.4155"/>
<dbReference type="InterPro" id="IPR016032">
    <property type="entry name" value="Sig_transdc_resp-reg_C-effctor"/>
</dbReference>